<dbReference type="AlphaFoldDB" id="A0A2R6R0H2"/>
<dbReference type="STRING" id="1590841.A0A2R6R0H2"/>
<accession>A0A2R6R0H2</accession>
<reference evidence="3 4" key="1">
    <citation type="submission" date="2017-07" db="EMBL/GenBank/DDBJ databases">
        <title>An improved, manually edited Actinidia chinensis var. chinensis (kiwifruit) genome highlights the challenges associated with draft genomes and gene prediction in plants.</title>
        <authorList>
            <person name="Pilkington S."/>
            <person name="Crowhurst R."/>
            <person name="Hilario E."/>
            <person name="Nardozza S."/>
            <person name="Fraser L."/>
            <person name="Peng Y."/>
            <person name="Gunaseelan K."/>
            <person name="Simpson R."/>
            <person name="Tahir J."/>
            <person name="Deroles S."/>
            <person name="Templeton K."/>
            <person name="Luo Z."/>
            <person name="Davy M."/>
            <person name="Cheng C."/>
            <person name="Mcneilage M."/>
            <person name="Scaglione D."/>
            <person name="Liu Y."/>
            <person name="Zhang Q."/>
            <person name="Datson P."/>
            <person name="De Silva N."/>
            <person name="Gardiner S."/>
            <person name="Bassett H."/>
            <person name="Chagne D."/>
            <person name="Mccallum J."/>
            <person name="Dzierzon H."/>
            <person name="Deng C."/>
            <person name="Wang Y.-Y."/>
            <person name="Barron N."/>
            <person name="Manako K."/>
            <person name="Bowen J."/>
            <person name="Foster T."/>
            <person name="Erridge Z."/>
            <person name="Tiffin H."/>
            <person name="Waite C."/>
            <person name="Davies K."/>
            <person name="Grierson E."/>
            <person name="Laing W."/>
            <person name="Kirk R."/>
            <person name="Chen X."/>
            <person name="Wood M."/>
            <person name="Montefiori M."/>
            <person name="Brummell D."/>
            <person name="Schwinn K."/>
            <person name="Catanach A."/>
            <person name="Fullerton C."/>
            <person name="Li D."/>
            <person name="Meiyalaghan S."/>
            <person name="Nieuwenhuizen N."/>
            <person name="Read N."/>
            <person name="Prakash R."/>
            <person name="Hunter D."/>
            <person name="Zhang H."/>
            <person name="Mckenzie M."/>
            <person name="Knabel M."/>
            <person name="Harris A."/>
            <person name="Allan A."/>
            <person name="Chen A."/>
            <person name="Janssen B."/>
            <person name="Plunkett B."/>
            <person name="Dwamena C."/>
            <person name="Voogd C."/>
            <person name="Leif D."/>
            <person name="Lafferty D."/>
            <person name="Souleyre E."/>
            <person name="Varkonyi-Gasic E."/>
            <person name="Gambi F."/>
            <person name="Hanley J."/>
            <person name="Yao J.-L."/>
            <person name="Cheung J."/>
            <person name="David K."/>
            <person name="Warren B."/>
            <person name="Marsh K."/>
            <person name="Snowden K."/>
            <person name="Lin-Wang K."/>
            <person name="Brian L."/>
            <person name="Martinez-Sanchez M."/>
            <person name="Wang M."/>
            <person name="Ileperuma N."/>
            <person name="Macnee N."/>
            <person name="Campin R."/>
            <person name="Mcatee P."/>
            <person name="Drummond R."/>
            <person name="Espley R."/>
            <person name="Ireland H."/>
            <person name="Wu R."/>
            <person name="Atkinson R."/>
            <person name="Karunairetnam S."/>
            <person name="Bulley S."/>
            <person name="Chunkath S."/>
            <person name="Hanley Z."/>
            <person name="Storey R."/>
            <person name="Thrimawithana A."/>
            <person name="Thomson S."/>
            <person name="David C."/>
            <person name="Testolin R."/>
        </authorList>
    </citation>
    <scope>NUCLEOTIDE SEQUENCE [LARGE SCALE GENOMIC DNA]</scope>
    <source>
        <strain evidence="4">cv. Red5</strain>
        <tissue evidence="3">Young leaf</tissue>
    </source>
</reference>
<sequence length="134" mass="14566">MGFLHKLWDETLAGPAPDFGLGKLRKYDSFSAVRSPPSPVIIPSDDPIPVSRSITILRANSFNLAAFRNHPADSGSLPASPAGSSTPTSPFSPSTPRGDMKRLTRRKSRPEPMESADPISPTVYDWIVIHALDR</sequence>
<dbReference type="InterPro" id="IPR008406">
    <property type="entry name" value="DRM/ARP"/>
</dbReference>
<comment type="similarity">
    <text evidence="1">Belongs to the DRM1/ARP family.</text>
</comment>
<reference evidence="4" key="2">
    <citation type="journal article" date="2018" name="BMC Genomics">
        <title>A manually annotated Actinidia chinensis var. chinensis (kiwifruit) genome highlights the challenges associated with draft genomes and gene prediction in plants.</title>
        <authorList>
            <person name="Pilkington S.M."/>
            <person name="Crowhurst R."/>
            <person name="Hilario E."/>
            <person name="Nardozza S."/>
            <person name="Fraser L."/>
            <person name="Peng Y."/>
            <person name="Gunaseelan K."/>
            <person name="Simpson R."/>
            <person name="Tahir J."/>
            <person name="Deroles S.C."/>
            <person name="Templeton K."/>
            <person name="Luo Z."/>
            <person name="Davy M."/>
            <person name="Cheng C."/>
            <person name="McNeilage M."/>
            <person name="Scaglione D."/>
            <person name="Liu Y."/>
            <person name="Zhang Q."/>
            <person name="Datson P."/>
            <person name="De Silva N."/>
            <person name="Gardiner S.E."/>
            <person name="Bassett H."/>
            <person name="Chagne D."/>
            <person name="McCallum J."/>
            <person name="Dzierzon H."/>
            <person name="Deng C."/>
            <person name="Wang Y.Y."/>
            <person name="Barron L."/>
            <person name="Manako K."/>
            <person name="Bowen J."/>
            <person name="Foster T.M."/>
            <person name="Erridge Z.A."/>
            <person name="Tiffin H."/>
            <person name="Waite C.N."/>
            <person name="Davies K.M."/>
            <person name="Grierson E.P."/>
            <person name="Laing W.A."/>
            <person name="Kirk R."/>
            <person name="Chen X."/>
            <person name="Wood M."/>
            <person name="Montefiori M."/>
            <person name="Brummell D.A."/>
            <person name="Schwinn K.E."/>
            <person name="Catanach A."/>
            <person name="Fullerton C."/>
            <person name="Li D."/>
            <person name="Meiyalaghan S."/>
            <person name="Nieuwenhuizen N."/>
            <person name="Read N."/>
            <person name="Prakash R."/>
            <person name="Hunter D."/>
            <person name="Zhang H."/>
            <person name="McKenzie M."/>
            <person name="Knabel M."/>
            <person name="Harris A."/>
            <person name="Allan A.C."/>
            <person name="Gleave A."/>
            <person name="Chen A."/>
            <person name="Janssen B.J."/>
            <person name="Plunkett B."/>
            <person name="Ampomah-Dwamena C."/>
            <person name="Voogd C."/>
            <person name="Leif D."/>
            <person name="Lafferty D."/>
            <person name="Souleyre E.J.F."/>
            <person name="Varkonyi-Gasic E."/>
            <person name="Gambi F."/>
            <person name="Hanley J."/>
            <person name="Yao J.L."/>
            <person name="Cheung J."/>
            <person name="David K.M."/>
            <person name="Warren B."/>
            <person name="Marsh K."/>
            <person name="Snowden K.C."/>
            <person name="Lin-Wang K."/>
            <person name="Brian L."/>
            <person name="Martinez-Sanchez M."/>
            <person name="Wang M."/>
            <person name="Ileperuma N."/>
            <person name="Macnee N."/>
            <person name="Campin R."/>
            <person name="McAtee P."/>
            <person name="Drummond R.S.M."/>
            <person name="Espley R.V."/>
            <person name="Ireland H.S."/>
            <person name="Wu R."/>
            <person name="Atkinson R.G."/>
            <person name="Karunairetnam S."/>
            <person name="Bulley S."/>
            <person name="Chunkath S."/>
            <person name="Hanley Z."/>
            <person name="Storey R."/>
            <person name="Thrimawithana A.H."/>
            <person name="Thomson S."/>
            <person name="David C."/>
            <person name="Testolin R."/>
            <person name="Huang H."/>
            <person name="Hellens R.P."/>
            <person name="Schaffer R.J."/>
        </authorList>
    </citation>
    <scope>NUCLEOTIDE SEQUENCE [LARGE SCALE GENOMIC DNA]</scope>
    <source>
        <strain evidence="4">cv. Red5</strain>
    </source>
</reference>
<dbReference type="OrthoDB" id="2012405at2759"/>
<dbReference type="OMA" id="DWIMISA"/>
<protein>
    <submittedName>
        <fullName evidence="3">Dormancy-associated protein</fullName>
    </submittedName>
</protein>
<evidence type="ECO:0000256" key="2">
    <source>
        <dbReference type="SAM" id="MobiDB-lite"/>
    </source>
</evidence>
<dbReference type="PANTHER" id="PTHR33565:SF20">
    <property type="entry name" value="DORMANCY-ASSOCIATED PROTEIN HOMOLOG 4"/>
    <property type="match status" value="1"/>
</dbReference>
<dbReference type="Proteomes" id="UP000241394">
    <property type="component" value="Chromosome LG11"/>
</dbReference>
<organism evidence="3 4">
    <name type="scientific">Actinidia chinensis var. chinensis</name>
    <name type="common">Chinese soft-hair kiwi</name>
    <dbReference type="NCBI Taxonomy" id="1590841"/>
    <lineage>
        <taxon>Eukaryota</taxon>
        <taxon>Viridiplantae</taxon>
        <taxon>Streptophyta</taxon>
        <taxon>Embryophyta</taxon>
        <taxon>Tracheophyta</taxon>
        <taxon>Spermatophyta</taxon>
        <taxon>Magnoliopsida</taxon>
        <taxon>eudicotyledons</taxon>
        <taxon>Gunneridae</taxon>
        <taxon>Pentapetalae</taxon>
        <taxon>asterids</taxon>
        <taxon>Ericales</taxon>
        <taxon>Actinidiaceae</taxon>
        <taxon>Actinidia</taxon>
    </lineage>
</organism>
<evidence type="ECO:0000313" key="3">
    <source>
        <dbReference type="EMBL" id="PSS18134.1"/>
    </source>
</evidence>
<keyword evidence="4" id="KW-1185">Reference proteome</keyword>
<feature type="region of interest" description="Disordered" evidence="2">
    <location>
        <begin position="73"/>
        <end position="119"/>
    </location>
</feature>
<dbReference type="FunCoup" id="A0A2R6R0H2">
    <property type="interactions" value="7"/>
</dbReference>
<gene>
    <name evidence="3" type="ORF">CEY00_Acc12838</name>
</gene>
<comment type="caution">
    <text evidence="3">The sequence shown here is derived from an EMBL/GenBank/DDBJ whole genome shotgun (WGS) entry which is preliminary data.</text>
</comment>
<dbReference type="Pfam" id="PF05564">
    <property type="entry name" value="Auxin_repressed"/>
    <property type="match status" value="1"/>
</dbReference>
<evidence type="ECO:0000313" key="4">
    <source>
        <dbReference type="Proteomes" id="UP000241394"/>
    </source>
</evidence>
<dbReference type="PANTHER" id="PTHR33565">
    <property type="entry name" value="DORMANCY-ASSOCIATED PROTEIN 1"/>
    <property type="match status" value="1"/>
</dbReference>
<name>A0A2R6R0H2_ACTCC</name>
<evidence type="ECO:0000256" key="1">
    <source>
        <dbReference type="ARBA" id="ARBA00010502"/>
    </source>
</evidence>
<dbReference type="InParanoid" id="A0A2R6R0H2"/>
<feature type="compositionally biased region" description="Low complexity" evidence="2">
    <location>
        <begin position="73"/>
        <end position="97"/>
    </location>
</feature>
<dbReference type="EMBL" id="NKQK01000011">
    <property type="protein sequence ID" value="PSS18134.1"/>
    <property type="molecule type" value="Genomic_DNA"/>
</dbReference>
<dbReference type="Gramene" id="PSS18134">
    <property type="protein sequence ID" value="PSS18134"/>
    <property type="gene ID" value="CEY00_Acc12838"/>
</dbReference>
<proteinExistence type="inferred from homology"/>